<dbReference type="PANTHER" id="PTHR46944">
    <property type="entry name" value="RHO GUANINE NUCLEOTIDE EXCHANGE FACTOR 33"/>
    <property type="match status" value="1"/>
</dbReference>
<evidence type="ECO:0000313" key="2">
    <source>
        <dbReference type="Proteomes" id="UP000018467"/>
    </source>
</evidence>
<reference evidence="2" key="2">
    <citation type="journal article" date="2014" name="Nat. Commun.">
        <title>The cavefish genome reveals candidate genes for eye loss.</title>
        <authorList>
            <person name="McGaugh S.E."/>
            <person name="Gross J.B."/>
            <person name="Aken B."/>
            <person name="Blin M."/>
            <person name="Borowsky R."/>
            <person name="Chalopin D."/>
            <person name="Hinaux H."/>
            <person name="Jeffery W.R."/>
            <person name="Keene A."/>
            <person name="Ma L."/>
            <person name="Minx P."/>
            <person name="Murphy D."/>
            <person name="O'Quin K.E."/>
            <person name="Retaux S."/>
            <person name="Rohner N."/>
            <person name="Searle S.M."/>
            <person name="Stahl B.A."/>
            <person name="Tabin C."/>
            <person name="Volff J.N."/>
            <person name="Yoshizawa M."/>
            <person name="Warren W.C."/>
        </authorList>
    </citation>
    <scope>NUCLEOTIDE SEQUENCE [LARGE SCALE GENOMIC DNA]</scope>
    <source>
        <strain evidence="2">female</strain>
    </source>
</reference>
<evidence type="ECO:0000313" key="1">
    <source>
        <dbReference type="Ensembl" id="ENSAMXP00000033810.1"/>
    </source>
</evidence>
<organism evidence="1 2">
    <name type="scientific">Astyanax mexicanus</name>
    <name type="common">Blind cave fish</name>
    <name type="synonym">Astyanax fasciatus mexicanus</name>
    <dbReference type="NCBI Taxonomy" id="7994"/>
    <lineage>
        <taxon>Eukaryota</taxon>
        <taxon>Metazoa</taxon>
        <taxon>Chordata</taxon>
        <taxon>Craniata</taxon>
        <taxon>Vertebrata</taxon>
        <taxon>Euteleostomi</taxon>
        <taxon>Actinopterygii</taxon>
        <taxon>Neopterygii</taxon>
        <taxon>Teleostei</taxon>
        <taxon>Ostariophysi</taxon>
        <taxon>Characiformes</taxon>
        <taxon>Characoidei</taxon>
        <taxon>Acestrorhamphidae</taxon>
        <taxon>Acestrorhamphinae</taxon>
        <taxon>Astyanax</taxon>
    </lineage>
</organism>
<protein>
    <submittedName>
        <fullName evidence="1">Si:ch211-67f24.7</fullName>
    </submittedName>
</protein>
<dbReference type="PANTHER" id="PTHR46944:SF1">
    <property type="entry name" value="RHO GUANINE NUCLEOTIDE EXCHANGE FACTOR 33"/>
    <property type="match status" value="1"/>
</dbReference>
<dbReference type="InParanoid" id="A0A3B1IW85"/>
<accession>A0A3B1IW85</accession>
<dbReference type="GeneTree" id="ENSGT00770000121713"/>
<sequence length="135" mass="14739">MKSHEGELVKEISKQLQAMVLELRAGFSRALLELNQIQLGDTELQTQLEETRHGCNKRALHLETLVLSLREELEDVRCHIRQICDDQVKPTPGCSGMKDVGSNVNGVADSNTGAVSPPLHSAGGALLVHCYLQGL</sequence>
<dbReference type="Bgee" id="ENSAMXG00000034572">
    <property type="expression patterns" value="Expressed in brain and 6 other cell types or tissues"/>
</dbReference>
<dbReference type="Ensembl" id="ENSAMXT00000048763.1">
    <property type="protein sequence ID" value="ENSAMXP00000033810.1"/>
    <property type="gene ID" value="ENSAMXG00000034572.1"/>
</dbReference>
<name>A0A3B1IW85_ASTMX</name>
<reference evidence="1" key="4">
    <citation type="submission" date="2025-09" db="UniProtKB">
        <authorList>
            <consortium name="Ensembl"/>
        </authorList>
    </citation>
    <scope>IDENTIFICATION</scope>
</reference>
<proteinExistence type="predicted"/>
<dbReference type="AlphaFoldDB" id="A0A3B1IW85"/>
<reference evidence="2" key="1">
    <citation type="submission" date="2013-03" db="EMBL/GenBank/DDBJ databases">
        <authorList>
            <person name="Jeffery W."/>
            <person name="Warren W."/>
            <person name="Wilson R.K."/>
        </authorList>
    </citation>
    <scope>NUCLEOTIDE SEQUENCE</scope>
    <source>
        <strain evidence="2">female</strain>
    </source>
</reference>
<dbReference type="InterPro" id="IPR042849">
    <property type="entry name" value="ARHGEF33"/>
</dbReference>
<dbReference type="Proteomes" id="UP000018467">
    <property type="component" value="Unassembled WGS sequence"/>
</dbReference>
<keyword evidence="2" id="KW-1185">Reference proteome</keyword>
<dbReference type="STRING" id="7994.ENSAMXP00000033810"/>
<reference evidence="1" key="3">
    <citation type="submission" date="2025-08" db="UniProtKB">
        <authorList>
            <consortium name="Ensembl"/>
        </authorList>
    </citation>
    <scope>IDENTIFICATION</scope>
</reference>